<dbReference type="GO" id="GO:0022904">
    <property type="term" value="P:respiratory electron transport chain"/>
    <property type="evidence" value="ECO:0007669"/>
    <property type="project" value="TreeGrafter"/>
</dbReference>
<dbReference type="STRING" id="695850.A0A067CLU1"/>
<dbReference type="AlphaFoldDB" id="A0A067CLU1"/>
<dbReference type="VEuPathDB" id="FungiDB:SPRG_03578"/>
<accession>A0A067CLU1</accession>
<dbReference type="PANTHER" id="PTHR21024">
    <property type="entry name" value="GROWTH HORMONE-INDUCIBLE SOLUBLE PROTEIN-RELATED"/>
    <property type="match status" value="1"/>
</dbReference>
<dbReference type="OMA" id="RAMNQRY"/>
<dbReference type="CDD" id="cd20265">
    <property type="entry name" value="Complex1_LYR_ETFRF1_LYRM5"/>
    <property type="match status" value="1"/>
</dbReference>
<protein>
    <recommendedName>
        <fullName evidence="5">LYR motif-containing protein 5</fullName>
    </recommendedName>
</protein>
<dbReference type="Pfam" id="PF13233">
    <property type="entry name" value="Complex1_LYR_2"/>
    <property type="match status" value="1"/>
</dbReference>
<evidence type="ECO:0000256" key="2">
    <source>
        <dbReference type="SAM" id="MobiDB-lite"/>
    </source>
</evidence>
<dbReference type="Proteomes" id="UP000030745">
    <property type="component" value="Unassembled WGS sequence"/>
</dbReference>
<name>A0A067CLU1_SAPPC</name>
<dbReference type="EMBL" id="KK583197">
    <property type="protein sequence ID" value="KDO31659.1"/>
    <property type="molecule type" value="Genomic_DNA"/>
</dbReference>
<evidence type="ECO:0000256" key="1">
    <source>
        <dbReference type="ARBA" id="ARBA00009508"/>
    </source>
</evidence>
<proteinExistence type="inferred from homology"/>
<evidence type="ECO:0000313" key="4">
    <source>
        <dbReference type="Proteomes" id="UP000030745"/>
    </source>
</evidence>
<keyword evidence="4" id="KW-1185">Reference proteome</keyword>
<gene>
    <name evidence="3" type="ORF">SPRG_03578</name>
</gene>
<reference evidence="3 4" key="1">
    <citation type="journal article" date="2013" name="PLoS Genet.">
        <title>Distinctive expansion of potential virulence genes in the genome of the oomycete fish pathogen Saprolegnia parasitica.</title>
        <authorList>
            <person name="Jiang R.H."/>
            <person name="de Bruijn I."/>
            <person name="Haas B.J."/>
            <person name="Belmonte R."/>
            <person name="Lobach L."/>
            <person name="Christie J."/>
            <person name="van den Ackerveken G."/>
            <person name="Bottin A."/>
            <person name="Bulone V."/>
            <person name="Diaz-Moreno S.M."/>
            <person name="Dumas B."/>
            <person name="Fan L."/>
            <person name="Gaulin E."/>
            <person name="Govers F."/>
            <person name="Grenville-Briggs L.J."/>
            <person name="Horner N.R."/>
            <person name="Levin J.Z."/>
            <person name="Mammella M."/>
            <person name="Meijer H.J."/>
            <person name="Morris P."/>
            <person name="Nusbaum C."/>
            <person name="Oome S."/>
            <person name="Phillips A.J."/>
            <person name="van Rooyen D."/>
            <person name="Rzeszutek E."/>
            <person name="Saraiva M."/>
            <person name="Secombes C.J."/>
            <person name="Seidl M.F."/>
            <person name="Snel B."/>
            <person name="Stassen J.H."/>
            <person name="Sykes S."/>
            <person name="Tripathy S."/>
            <person name="van den Berg H."/>
            <person name="Vega-Arreguin J.C."/>
            <person name="Wawra S."/>
            <person name="Young S.K."/>
            <person name="Zeng Q."/>
            <person name="Dieguez-Uribeondo J."/>
            <person name="Russ C."/>
            <person name="Tyler B.M."/>
            <person name="van West P."/>
        </authorList>
    </citation>
    <scope>NUCLEOTIDE SEQUENCE [LARGE SCALE GENOMIC DNA]</scope>
    <source>
        <strain evidence="3 4">CBS 223.65</strain>
    </source>
</reference>
<dbReference type="KEGG" id="spar:SPRG_03578"/>
<dbReference type="PANTHER" id="PTHR21024:SF0">
    <property type="entry name" value="ELECTRON TRANSFER FLAVOPROTEIN REGULATORY FACTOR 1"/>
    <property type="match status" value="1"/>
</dbReference>
<comment type="similarity">
    <text evidence="1">Belongs to the complex I LYR family.</text>
</comment>
<dbReference type="InterPro" id="IPR045296">
    <property type="entry name" value="Complex1_LYR_ETFRF1_LYRM5"/>
</dbReference>
<dbReference type="GeneID" id="24126071"/>
<feature type="region of interest" description="Disordered" evidence="2">
    <location>
        <begin position="89"/>
        <end position="108"/>
    </location>
</feature>
<dbReference type="RefSeq" id="XP_012197547.1">
    <property type="nucleotide sequence ID" value="XM_012342157.1"/>
</dbReference>
<dbReference type="OrthoDB" id="10258445at2759"/>
<evidence type="ECO:0008006" key="5">
    <source>
        <dbReference type="Google" id="ProtNLM"/>
    </source>
</evidence>
<organism evidence="3 4">
    <name type="scientific">Saprolegnia parasitica (strain CBS 223.65)</name>
    <dbReference type="NCBI Taxonomy" id="695850"/>
    <lineage>
        <taxon>Eukaryota</taxon>
        <taxon>Sar</taxon>
        <taxon>Stramenopiles</taxon>
        <taxon>Oomycota</taxon>
        <taxon>Saprolegniomycetes</taxon>
        <taxon>Saprolegniales</taxon>
        <taxon>Saprolegniaceae</taxon>
        <taxon>Saprolegnia</taxon>
    </lineage>
</organism>
<dbReference type="GO" id="GO:0005739">
    <property type="term" value="C:mitochondrion"/>
    <property type="evidence" value="ECO:0007669"/>
    <property type="project" value="TreeGrafter"/>
</dbReference>
<evidence type="ECO:0000313" key="3">
    <source>
        <dbReference type="EMBL" id="KDO31659.1"/>
    </source>
</evidence>
<sequence>MQPRVRDLYKRFLVVGKDYPLGLEYVRPKVKEAFFKKAALADEAEIKKAVSRGRWMVKEMIGVIQLKKYRAMNQRYTPAEMHTLLRALHEEAQRTTENPVDEDDEDDV</sequence>
<dbReference type="InterPro" id="IPR052000">
    <property type="entry name" value="ETFRF1"/>
</dbReference>
<dbReference type="GO" id="GO:0090324">
    <property type="term" value="P:negative regulation of oxidative phosphorylation"/>
    <property type="evidence" value="ECO:0007669"/>
    <property type="project" value="InterPro"/>
</dbReference>
<feature type="compositionally biased region" description="Acidic residues" evidence="2">
    <location>
        <begin position="99"/>
        <end position="108"/>
    </location>
</feature>